<sequence>MVNRVRVEAAAREGFQRALGETEPVSTAALERLWDALHRWSPDPRDEPTMALPVWRPPLSLAPPPPRLPRRHARPRHRRQRTLTRRWMALLCGLPAVLGLGVLLSALR</sequence>
<keyword evidence="1" id="KW-1133">Transmembrane helix</keyword>
<gene>
    <name evidence="2" type="ORF">SMD11_7012</name>
</gene>
<protein>
    <submittedName>
        <fullName evidence="2">Uncharacterized protein</fullName>
    </submittedName>
</protein>
<keyword evidence="1" id="KW-0812">Transmembrane</keyword>
<organism evidence="2 3">
    <name type="scientific">Streptomyces albireticuli</name>
    <dbReference type="NCBI Taxonomy" id="1940"/>
    <lineage>
        <taxon>Bacteria</taxon>
        <taxon>Bacillati</taxon>
        <taxon>Actinomycetota</taxon>
        <taxon>Actinomycetes</taxon>
        <taxon>Kitasatosporales</taxon>
        <taxon>Streptomycetaceae</taxon>
        <taxon>Streptomyces</taxon>
    </lineage>
</organism>
<keyword evidence="1" id="KW-0472">Membrane</keyword>
<dbReference type="Proteomes" id="UP000195755">
    <property type="component" value="Chromosome"/>
</dbReference>
<evidence type="ECO:0000313" key="3">
    <source>
        <dbReference type="Proteomes" id="UP000195755"/>
    </source>
</evidence>
<dbReference type="KEGG" id="salj:SMD11_7012"/>
<evidence type="ECO:0000256" key="1">
    <source>
        <dbReference type="SAM" id="Phobius"/>
    </source>
</evidence>
<dbReference type="AlphaFoldDB" id="A0A1Z2LED8"/>
<name>A0A1Z2LED8_9ACTN</name>
<reference evidence="2 3" key="1">
    <citation type="submission" date="2017-06" db="EMBL/GenBank/DDBJ databases">
        <title>Streptomyces albireticuli Genome sequencing and assembly.</title>
        <authorList>
            <person name="Wang Y."/>
            <person name="Du B."/>
            <person name="Ding Y."/>
            <person name="Liu H."/>
            <person name="Hou Q."/>
            <person name="Liu K."/>
            <person name="Yao L."/>
            <person name="Wang C."/>
        </authorList>
    </citation>
    <scope>NUCLEOTIDE SEQUENCE [LARGE SCALE GENOMIC DNA]</scope>
    <source>
        <strain evidence="2 3">MDJK11</strain>
    </source>
</reference>
<accession>A0A1Z2LED8</accession>
<dbReference type="RefSeq" id="WP_087930158.1">
    <property type="nucleotide sequence ID" value="NZ_CP021744.1"/>
</dbReference>
<dbReference type="EMBL" id="CP021744">
    <property type="protein sequence ID" value="ARZ72588.1"/>
    <property type="molecule type" value="Genomic_DNA"/>
</dbReference>
<evidence type="ECO:0000313" key="2">
    <source>
        <dbReference type="EMBL" id="ARZ72588.1"/>
    </source>
</evidence>
<proteinExistence type="predicted"/>
<feature type="transmembrane region" description="Helical" evidence="1">
    <location>
        <begin position="87"/>
        <end position="107"/>
    </location>
</feature>